<proteinExistence type="predicted"/>
<name>A0A1J5TSF8_9ARCH</name>
<dbReference type="EMBL" id="MIYZ01000001">
    <property type="protein sequence ID" value="OIR23123.1"/>
    <property type="molecule type" value="Genomic_DNA"/>
</dbReference>
<protein>
    <submittedName>
        <fullName evidence="1">Uncharacterized protein</fullName>
    </submittedName>
</protein>
<evidence type="ECO:0000313" key="2">
    <source>
        <dbReference type="Proteomes" id="UP000183615"/>
    </source>
</evidence>
<sequence length="602" mass="66793">MQTKEIALALLLVLSTVSATAYFLTNEEDIYNLPEDILFADPLIQEEGHDHMEASMHNMSSGNIKQIEYNPLTNGGNAEVTVADSPDGRTYAYQAGWSEFHITDVTDPYNTSVTGKYTDPNTQLLDIKYLEFSGREYVILQNQLVDPGYADPQVGEWGDPTQVSVVLVDVTDKTNPVWVDSWYDSDHPSGPHNLYTHMIDNEWYIFVANPDYEGCDIAVGEACGGVTIAHLNLQGSAARTLEGVSGSGYGHTIIKLGEYEVAWETTRGGWIYIHDMTVQTWPGNDPQDPRYGRTYVYGAYWEAGVRIGDVTDVPHPVNSPENYLFYGVGCKSTVGSPVTCLWRAPEVGYWMDFADFDGDGEPDSGSTGNENGGRSSYIHYTEPYPEMVDLSHINPDLVGERHLISAAVEVLSTNVGTGMIYVIDNTDYEVINGNLRFLPKLVGDWEIPTSGMHCFGESCKAHANGEEWLLFSPHNLDSGHFITDDGEKPDQSYGGGWDGRLYISHYHGGLWVVDIETIVATGNDIDRNNSHLKSTIGFILPQNGGYGEPLDSNFYDFGWIPFLWAAEYHDGYTYLSCITSGLYIVQLDIDIPYMEEGSSTDD</sequence>
<evidence type="ECO:0000313" key="1">
    <source>
        <dbReference type="EMBL" id="OIR23123.1"/>
    </source>
</evidence>
<dbReference type="AlphaFoldDB" id="A0A1J5TSF8"/>
<dbReference type="Proteomes" id="UP000183615">
    <property type="component" value="Unassembled WGS sequence"/>
</dbReference>
<accession>A0A1J5TSF8</accession>
<organism evidence="1 2">
    <name type="scientific">Marine Group III euryarchaeote CG-Epi2</name>
    <dbReference type="NCBI Taxonomy" id="1888996"/>
    <lineage>
        <taxon>Archaea</taxon>
        <taxon>Methanobacteriati</taxon>
        <taxon>Thermoplasmatota</taxon>
        <taxon>Thermoplasmata</taxon>
        <taxon>Candidatus Thermoprofundales</taxon>
    </lineage>
</organism>
<reference evidence="1 2" key="1">
    <citation type="submission" date="2016-08" db="EMBL/GenBank/DDBJ databases">
        <title>New Insights into Marine Group III Euryarchaeota, from dark to light.</title>
        <authorList>
            <person name="Haro-Moreno J.M."/>
            <person name="Rodriguez-Valera F."/>
            <person name="Lopez-Garcia P."/>
            <person name="Moreira D."/>
            <person name="Martin-Cuadrado A.B."/>
        </authorList>
    </citation>
    <scope>NUCLEOTIDE SEQUENCE [LARGE SCALE GENOMIC DNA]</scope>
    <source>
        <strain evidence="1">CG-Epi2</strain>
    </source>
</reference>
<comment type="caution">
    <text evidence="1">The sequence shown here is derived from an EMBL/GenBank/DDBJ whole genome shotgun (WGS) entry which is preliminary data.</text>
</comment>
<gene>
    <name evidence="1" type="ORF">BET99_00230</name>
</gene>